<dbReference type="KEGG" id="qsa:O6P43_023671"/>
<sequence>MAAVPLQNDKKVDDEIKRLQFMEGDQSDEKLKASNSSYGWIYISKIINKTNSKVTFYNPYGDISGDISAGEEESNNCKGYIPYYSHARKYEITYYNELYKEQKKIEIKDLGGDWLASFYTGGIGEDIRDFLPAEGCTSEKLTLTIWPNGYQIYSNTRKCRKGGELFG</sequence>
<dbReference type="Proteomes" id="UP001163823">
    <property type="component" value="Chromosome 9"/>
</dbReference>
<accession>A0AAD7LFR5</accession>
<name>A0AAD7LFR5_QUISA</name>
<evidence type="ECO:0000313" key="2">
    <source>
        <dbReference type="Proteomes" id="UP001163823"/>
    </source>
</evidence>
<proteinExistence type="predicted"/>
<organism evidence="1 2">
    <name type="scientific">Quillaja saponaria</name>
    <name type="common">Soap bark tree</name>
    <dbReference type="NCBI Taxonomy" id="32244"/>
    <lineage>
        <taxon>Eukaryota</taxon>
        <taxon>Viridiplantae</taxon>
        <taxon>Streptophyta</taxon>
        <taxon>Embryophyta</taxon>
        <taxon>Tracheophyta</taxon>
        <taxon>Spermatophyta</taxon>
        <taxon>Magnoliopsida</taxon>
        <taxon>eudicotyledons</taxon>
        <taxon>Gunneridae</taxon>
        <taxon>Pentapetalae</taxon>
        <taxon>rosids</taxon>
        <taxon>fabids</taxon>
        <taxon>Fabales</taxon>
        <taxon>Quillajaceae</taxon>
        <taxon>Quillaja</taxon>
    </lineage>
</organism>
<reference evidence="1" key="1">
    <citation type="journal article" date="2023" name="Science">
        <title>Elucidation of the pathway for biosynthesis of saponin adjuvants from the soapbark tree.</title>
        <authorList>
            <person name="Reed J."/>
            <person name="Orme A."/>
            <person name="El-Demerdash A."/>
            <person name="Owen C."/>
            <person name="Martin L.B.B."/>
            <person name="Misra R.C."/>
            <person name="Kikuchi S."/>
            <person name="Rejzek M."/>
            <person name="Martin A.C."/>
            <person name="Harkess A."/>
            <person name="Leebens-Mack J."/>
            <person name="Louveau T."/>
            <person name="Stephenson M.J."/>
            <person name="Osbourn A."/>
        </authorList>
    </citation>
    <scope>NUCLEOTIDE SEQUENCE</scope>
    <source>
        <strain evidence="1">S10</strain>
    </source>
</reference>
<keyword evidence="2" id="KW-1185">Reference proteome</keyword>
<evidence type="ECO:0000313" key="1">
    <source>
        <dbReference type="EMBL" id="KAJ7957354.1"/>
    </source>
</evidence>
<protein>
    <submittedName>
        <fullName evidence="1">Uncharacterized protein</fullName>
    </submittedName>
</protein>
<comment type="caution">
    <text evidence="1">The sequence shown here is derived from an EMBL/GenBank/DDBJ whole genome shotgun (WGS) entry which is preliminary data.</text>
</comment>
<gene>
    <name evidence="1" type="ORF">O6P43_023671</name>
</gene>
<dbReference type="AlphaFoldDB" id="A0AAD7LFR5"/>
<dbReference type="EMBL" id="JARAOO010000009">
    <property type="protein sequence ID" value="KAJ7957354.1"/>
    <property type="molecule type" value="Genomic_DNA"/>
</dbReference>